<name>A0AAD7N6G5_9AGAR</name>
<feature type="transmembrane region" description="Helical" evidence="2">
    <location>
        <begin position="288"/>
        <end position="308"/>
    </location>
</feature>
<dbReference type="Proteomes" id="UP001215280">
    <property type="component" value="Unassembled WGS sequence"/>
</dbReference>
<keyword evidence="2" id="KW-0812">Transmembrane</keyword>
<feature type="transmembrane region" description="Helical" evidence="2">
    <location>
        <begin position="37"/>
        <end position="61"/>
    </location>
</feature>
<evidence type="ECO:0000256" key="3">
    <source>
        <dbReference type="SAM" id="SignalP"/>
    </source>
</evidence>
<feature type="chain" id="PRO_5042080331" evidence="3">
    <location>
        <begin position="19"/>
        <end position="448"/>
    </location>
</feature>
<keyword evidence="2" id="KW-1133">Transmembrane helix</keyword>
<sequence>MLFPLSLVLSSFFLPATCQLYNTENGFHPDPLTTGTFALLCIFAVAFGILSIVTFVVLLTARGHRTPYALLLPTLALFSLSNDTYIALLVLENISDLYLSDSYPALLLPAISFVSNLFNNWAVVLQFLVVIAVVWNRESVLRTATEGKFGGHHPAVIALHVALATLTFIFGTAAEALNMATNVQYYTTDTFSSDDGTLQHRLVQYQQLNYVYASFAILTAVDVIVSAVLLWRAWRKAVIPDRITALVLFAIVPVYGAFSLVLMVFTILFSPSGISDSASITVFEGANLANNLLATLLSITIMIIILAMSSKKAHWNAGGIADPPKQYWAPQPEYVYAAPPQVTHAGYYVAPPSQAQTPHYAGPPQQPYPGSYTPGSPEHMQYAPPDESRPGSYAPGSPPPMEVGPGSYSPPQSAQGRPVQFPDKGGPPPHGSPGPYAPFPFQFNSKLH</sequence>
<dbReference type="AlphaFoldDB" id="A0AAD7N6G5"/>
<evidence type="ECO:0000256" key="1">
    <source>
        <dbReference type="SAM" id="MobiDB-lite"/>
    </source>
</evidence>
<gene>
    <name evidence="4" type="ORF">DFH07DRAFT_1062620</name>
</gene>
<feature type="region of interest" description="Disordered" evidence="1">
    <location>
        <begin position="353"/>
        <end position="448"/>
    </location>
</feature>
<comment type="caution">
    <text evidence="4">The sequence shown here is derived from an EMBL/GenBank/DDBJ whole genome shotgun (WGS) entry which is preliminary data.</text>
</comment>
<evidence type="ECO:0000256" key="2">
    <source>
        <dbReference type="SAM" id="Phobius"/>
    </source>
</evidence>
<feature type="transmembrane region" description="Helical" evidence="2">
    <location>
        <begin position="243"/>
        <end position="268"/>
    </location>
</feature>
<reference evidence="4" key="1">
    <citation type="submission" date="2023-03" db="EMBL/GenBank/DDBJ databases">
        <title>Massive genome expansion in bonnet fungi (Mycena s.s.) driven by repeated elements and novel gene families across ecological guilds.</title>
        <authorList>
            <consortium name="Lawrence Berkeley National Laboratory"/>
            <person name="Harder C.B."/>
            <person name="Miyauchi S."/>
            <person name="Viragh M."/>
            <person name="Kuo A."/>
            <person name="Thoen E."/>
            <person name="Andreopoulos B."/>
            <person name="Lu D."/>
            <person name="Skrede I."/>
            <person name="Drula E."/>
            <person name="Henrissat B."/>
            <person name="Morin E."/>
            <person name="Kohler A."/>
            <person name="Barry K."/>
            <person name="LaButti K."/>
            <person name="Morin E."/>
            <person name="Salamov A."/>
            <person name="Lipzen A."/>
            <person name="Mereny Z."/>
            <person name="Hegedus B."/>
            <person name="Baldrian P."/>
            <person name="Stursova M."/>
            <person name="Weitz H."/>
            <person name="Taylor A."/>
            <person name="Grigoriev I.V."/>
            <person name="Nagy L.G."/>
            <person name="Martin F."/>
            <person name="Kauserud H."/>
        </authorList>
    </citation>
    <scope>NUCLEOTIDE SEQUENCE</scope>
    <source>
        <strain evidence="4">CBHHK188m</strain>
    </source>
</reference>
<proteinExistence type="predicted"/>
<feature type="transmembrane region" description="Helical" evidence="2">
    <location>
        <begin position="111"/>
        <end position="135"/>
    </location>
</feature>
<feature type="compositionally biased region" description="Pro residues" evidence="1">
    <location>
        <begin position="425"/>
        <end position="438"/>
    </location>
</feature>
<feature type="transmembrane region" description="Helical" evidence="2">
    <location>
        <begin position="155"/>
        <end position="174"/>
    </location>
</feature>
<dbReference type="EMBL" id="JARJLG010000092">
    <property type="protein sequence ID" value="KAJ7747912.1"/>
    <property type="molecule type" value="Genomic_DNA"/>
</dbReference>
<keyword evidence="3" id="KW-0732">Signal</keyword>
<keyword evidence="5" id="KW-1185">Reference proteome</keyword>
<feature type="transmembrane region" description="Helical" evidence="2">
    <location>
        <begin position="68"/>
        <end position="91"/>
    </location>
</feature>
<evidence type="ECO:0000313" key="5">
    <source>
        <dbReference type="Proteomes" id="UP001215280"/>
    </source>
</evidence>
<evidence type="ECO:0000313" key="4">
    <source>
        <dbReference type="EMBL" id="KAJ7747912.1"/>
    </source>
</evidence>
<feature type="transmembrane region" description="Helical" evidence="2">
    <location>
        <begin position="210"/>
        <end position="231"/>
    </location>
</feature>
<protein>
    <submittedName>
        <fullName evidence="4">Uncharacterized protein</fullName>
    </submittedName>
</protein>
<keyword evidence="2" id="KW-0472">Membrane</keyword>
<accession>A0AAD7N6G5</accession>
<feature type="signal peptide" evidence="3">
    <location>
        <begin position="1"/>
        <end position="18"/>
    </location>
</feature>
<organism evidence="4 5">
    <name type="scientific">Mycena maculata</name>
    <dbReference type="NCBI Taxonomy" id="230809"/>
    <lineage>
        <taxon>Eukaryota</taxon>
        <taxon>Fungi</taxon>
        <taxon>Dikarya</taxon>
        <taxon>Basidiomycota</taxon>
        <taxon>Agaricomycotina</taxon>
        <taxon>Agaricomycetes</taxon>
        <taxon>Agaricomycetidae</taxon>
        <taxon>Agaricales</taxon>
        <taxon>Marasmiineae</taxon>
        <taxon>Mycenaceae</taxon>
        <taxon>Mycena</taxon>
    </lineage>
</organism>